<dbReference type="EMBL" id="BAAAUT010000003">
    <property type="protein sequence ID" value="GAA3117560.1"/>
    <property type="molecule type" value="Genomic_DNA"/>
</dbReference>
<dbReference type="Pfam" id="PF02518">
    <property type="entry name" value="HATPase_c"/>
    <property type="match status" value="1"/>
</dbReference>
<dbReference type="InterPro" id="IPR050482">
    <property type="entry name" value="Sensor_HK_TwoCompSys"/>
</dbReference>
<proteinExistence type="predicted"/>
<keyword evidence="8" id="KW-0902">Two-component regulatory system</keyword>
<comment type="catalytic activity">
    <reaction evidence="1">
        <text>ATP + protein L-histidine = ADP + protein N-phospho-L-histidine.</text>
        <dbReference type="EC" id="2.7.13.3"/>
    </reaction>
</comment>
<keyword evidence="6 12" id="KW-0418">Kinase</keyword>
<reference evidence="13" key="1">
    <citation type="journal article" date="2019" name="Int. J. Syst. Evol. Microbiol.">
        <title>The Global Catalogue of Microorganisms (GCM) 10K type strain sequencing project: providing services to taxonomists for standard genome sequencing and annotation.</title>
        <authorList>
            <consortium name="The Broad Institute Genomics Platform"/>
            <consortium name="The Broad Institute Genome Sequencing Center for Infectious Disease"/>
            <person name="Wu L."/>
            <person name="Ma J."/>
        </authorList>
    </citation>
    <scope>NUCLEOTIDE SEQUENCE [LARGE SCALE GENOMIC DNA]</scope>
    <source>
        <strain evidence="13">JCM 9373</strain>
    </source>
</reference>
<feature type="domain" description="Histidine kinase/HSP90-like ATPase" evidence="11">
    <location>
        <begin position="292"/>
        <end position="382"/>
    </location>
</feature>
<evidence type="ECO:0000256" key="8">
    <source>
        <dbReference type="ARBA" id="ARBA00023012"/>
    </source>
</evidence>
<evidence type="ECO:0000256" key="2">
    <source>
        <dbReference type="ARBA" id="ARBA00012438"/>
    </source>
</evidence>
<evidence type="ECO:0000256" key="3">
    <source>
        <dbReference type="ARBA" id="ARBA00022553"/>
    </source>
</evidence>
<dbReference type="GO" id="GO:0016301">
    <property type="term" value="F:kinase activity"/>
    <property type="evidence" value="ECO:0007669"/>
    <property type="project" value="UniProtKB-KW"/>
</dbReference>
<evidence type="ECO:0000259" key="11">
    <source>
        <dbReference type="SMART" id="SM00387"/>
    </source>
</evidence>
<protein>
    <recommendedName>
        <fullName evidence="2">histidine kinase</fullName>
        <ecNumber evidence="2">2.7.13.3</ecNumber>
    </recommendedName>
</protein>
<dbReference type="InterPro" id="IPR003594">
    <property type="entry name" value="HATPase_dom"/>
</dbReference>
<keyword evidence="3" id="KW-0597">Phosphoprotein</keyword>
<name>A0ABP6MLP3_9ACTN</name>
<dbReference type="PANTHER" id="PTHR24421">
    <property type="entry name" value="NITRATE/NITRITE SENSOR PROTEIN NARX-RELATED"/>
    <property type="match status" value="1"/>
</dbReference>
<keyword evidence="10" id="KW-1133">Transmembrane helix</keyword>
<dbReference type="Proteomes" id="UP001500320">
    <property type="component" value="Unassembled WGS sequence"/>
</dbReference>
<evidence type="ECO:0000256" key="4">
    <source>
        <dbReference type="ARBA" id="ARBA00022679"/>
    </source>
</evidence>
<dbReference type="Pfam" id="PF23539">
    <property type="entry name" value="DUF7134"/>
    <property type="match status" value="1"/>
</dbReference>
<dbReference type="Gene3D" id="3.30.565.10">
    <property type="entry name" value="Histidine kinase-like ATPase, C-terminal domain"/>
    <property type="match status" value="1"/>
</dbReference>
<dbReference type="Pfam" id="PF07730">
    <property type="entry name" value="HisKA_3"/>
    <property type="match status" value="1"/>
</dbReference>
<feature type="transmembrane region" description="Helical" evidence="10">
    <location>
        <begin position="148"/>
        <end position="165"/>
    </location>
</feature>
<dbReference type="InterPro" id="IPR055558">
    <property type="entry name" value="DUF7134"/>
</dbReference>
<organism evidence="12 13">
    <name type="scientific">Planomonospora alba</name>
    <dbReference type="NCBI Taxonomy" id="161354"/>
    <lineage>
        <taxon>Bacteria</taxon>
        <taxon>Bacillati</taxon>
        <taxon>Actinomycetota</taxon>
        <taxon>Actinomycetes</taxon>
        <taxon>Streptosporangiales</taxon>
        <taxon>Streptosporangiaceae</taxon>
        <taxon>Planomonospora</taxon>
    </lineage>
</organism>
<evidence type="ECO:0000256" key="7">
    <source>
        <dbReference type="ARBA" id="ARBA00022840"/>
    </source>
</evidence>
<feature type="transmembrane region" description="Helical" evidence="10">
    <location>
        <begin position="119"/>
        <end position="136"/>
    </location>
</feature>
<keyword evidence="10" id="KW-0472">Membrane</keyword>
<dbReference type="Gene3D" id="1.20.5.1930">
    <property type="match status" value="1"/>
</dbReference>
<feature type="transmembrane region" description="Helical" evidence="10">
    <location>
        <begin position="30"/>
        <end position="49"/>
    </location>
</feature>
<gene>
    <name evidence="12" type="ORF">GCM10010466_05720</name>
</gene>
<dbReference type="CDD" id="cd16917">
    <property type="entry name" value="HATPase_UhpB-NarQ-NarX-like"/>
    <property type="match status" value="1"/>
</dbReference>
<feature type="region of interest" description="Disordered" evidence="9">
    <location>
        <begin position="380"/>
        <end position="405"/>
    </location>
</feature>
<accession>A0ABP6MLP3</accession>
<dbReference type="InterPro" id="IPR036890">
    <property type="entry name" value="HATPase_C_sf"/>
</dbReference>
<dbReference type="SUPFAM" id="SSF55874">
    <property type="entry name" value="ATPase domain of HSP90 chaperone/DNA topoisomerase II/histidine kinase"/>
    <property type="match status" value="1"/>
</dbReference>
<dbReference type="SMART" id="SM00387">
    <property type="entry name" value="HATPase_c"/>
    <property type="match status" value="1"/>
</dbReference>
<evidence type="ECO:0000256" key="6">
    <source>
        <dbReference type="ARBA" id="ARBA00022777"/>
    </source>
</evidence>
<evidence type="ECO:0000256" key="10">
    <source>
        <dbReference type="SAM" id="Phobius"/>
    </source>
</evidence>
<dbReference type="EC" id="2.7.13.3" evidence="2"/>
<keyword evidence="7" id="KW-0067">ATP-binding</keyword>
<keyword evidence="4" id="KW-0808">Transferase</keyword>
<feature type="transmembrane region" description="Helical" evidence="10">
    <location>
        <begin position="79"/>
        <end position="99"/>
    </location>
</feature>
<keyword evidence="13" id="KW-1185">Reference proteome</keyword>
<dbReference type="PANTHER" id="PTHR24421:SF10">
    <property type="entry name" value="NITRATE_NITRITE SENSOR PROTEIN NARQ"/>
    <property type="match status" value="1"/>
</dbReference>
<comment type="caution">
    <text evidence="12">The sequence shown here is derived from an EMBL/GenBank/DDBJ whole genome shotgun (WGS) entry which is preliminary data.</text>
</comment>
<dbReference type="InterPro" id="IPR011712">
    <property type="entry name" value="Sig_transdc_His_kin_sub3_dim/P"/>
</dbReference>
<evidence type="ECO:0000256" key="1">
    <source>
        <dbReference type="ARBA" id="ARBA00000085"/>
    </source>
</evidence>
<evidence type="ECO:0000313" key="12">
    <source>
        <dbReference type="EMBL" id="GAA3117560.1"/>
    </source>
</evidence>
<evidence type="ECO:0000313" key="13">
    <source>
        <dbReference type="Proteomes" id="UP001500320"/>
    </source>
</evidence>
<evidence type="ECO:0000256" key="9">
    <source>
        <dbReference type="SAM" id="MobiDB-lite"/>
    </source>
</evidence>
<sequence length="405" mass="42805">MRGPGPPVYRRDVPATEIRPPLLSRVPCRAWVLLDGLWALGVGLSYVALVTYHGTGWVGVVSALAMTLPLAVRRIWPRSVFCLVAACALWMQALIPTGAELLAQPVALYMVGRSVGGRWAGGALATALAVAGIALLRPPVDRTMVMQALLAGGVLVAFWAAGLMMRERGIYIERLAAHAEERVRTGMAEERLRIARELHDIVGHSLSTIAVQAGVAAHVGRPEVMSGALCSIGETTRSALQETRRVLGVLREDGEASLAPAPTLSDLPELVERTRAAGIQVTLSVTGDVPHALGLTVYRIVQEALTNVIKHAGAGHSCVTVAQEADGTRVEVVDDGPGGTPGASGHGLAGLRERVRMFGGVFEAGPRPLHGFRVYALLPPQDATGRPDRTGSRMTPGHAAPAERR</sequence>
<keyword evidence="5" id="KW-0547">Nucleotide-binding</keyword>
<keyword evidence="10" id="KW-0812">Transmembrane</keyword>
<evidence type="ECO:0000256" key="5">
    <source>
        <dbReference type="ARBA" id="ARBA00022741"/>
    </source>
</evidence>